<dbReference type="Pfam" id="PF01872">
    <property type="entry name" value="RibD_C"/>
    <property type="match status" value="1"/>
</dbReference>
<evidence type="ECO:0000313" key="3">
    <source>
        <dbReference type="Proteomes" id="UP001149140"/>
    </source>
</evidence>
<dbReference type="InterPro" id="IPR002734">
    <property type="entry name" value="RibDG_C"/>
</dbReference>
<keyword evidence="3" id="KW-1185">Reference proteome</keyword>
<accession>A0A9X3MPV7</accession>
<dbReference type="AlphaFoldDB" id="A0A9X3MPV7"/>
<feature type="domain" description="Bacterial bifunctional deaminase-reductase C-terminal" evidence="1">
    <location>
        <begin position="6"/>
        <end position="178"/>
    </location>
</feature>
<evidence type="ECO:0000259" key="1">
    <source>
        <dbReference type="Pfam" id="PF01872"/>
    </source>
</evidence>
<dbReference type="InterPro" id="IPR024072">
    <property type="entry name" value="DHFR-like_dom_sf"/>
</dbReference>
<gene>
    <name evidence="2" type="ORF">OM076_07515</name>
</gene>
<proteinExistence type="predicted"/>
<name>A0A9X3MPV7_9ACTN</name>
<sequence length="188" mass="20779">MTPMRKLFFSMSVSLDGYINGPDGTFGWTAPSEELHRFHNERVAKIGTQLLGRRLYETMLFWEADEWDDPVMADFARVWKGLERIVFSRTLSTVQGDARLATRGVAEEVAALKAQPGKPIAVGGAGLAAECTKLGLIDQYELFVYPVVAGGGTPYFPLLDGLLELELAETRTFGSNVVYLRYVVPALD</sequence>
<dbReference type="PANTHER" id="PTHR38011">
    <property type="entry name" value="DIHYDROFOLATE REDUCTASE FAMILY PROTEIN (AFU_ORTHOLOGUE AFUA_8G06820)"/>
    <property type="match status" value="1"/>
</dbReference>
<dbReference type="PANTHER" id="PTHR38011:SF11">
    <property type="entry name" value="2,5-DIAMINO-6-RIBOSYLAMINO-4(3H)-PYRIMIDINONE 5'-PHOSPHATE REDUCTASE"/>
    <property type="match status" value="1"/>
</dbReference>
<dbReference type="Gene3D" id="3.40.430.10">
    <property type="entry name" value="Dihydrofolate Reductase, subunit A"/>
    <property type="match status" value="1"/>
</dbReference>
<dbReference type="Proteomes" id="UP001149140">
    <property type="component" value="Unassembled WGS sequence"/>
</dbReference>
<protein>
    <submittedName>
        <fullName evidence="2">Dihydrofolate reductase family protein</fullName>
    </submittedName>
</protein>
<dbReference type="GO" id="GO:0009231">
    <property type="term" value="P:riboflavin biosynthetic process"/>
    <property type="evidence" value="ECO:0007669"/>
    <property type="project" value="InterPro"/>
</dbReference>
<comment type="caution">
    <text evidence="2">The sequence shown here is derived from an EMBL/GenBank/DDBJ whole genome shotgun (WGS) entry which is preliminary data.</text>
</comment>
<dbReference type="GO" id="GO:0008703">
    <property type="term" value="F:5-amino-6-(5-phosphoribosylamino)uracil reductase activity"/>
    <property type="evidence" value="ECO:0007669"/>
    <property type="project" value="InterPro"/>
</dbReference>
<organism evidence="2 3">
    <name type="scientific">Solirubrobacter ginsenosidimutans</name>
    <dbReference type="NCBI Taxonomy" id="490573"/>
    <lineage>
        <taxon>Bacteria</taxon>
        <taxon>Bacillati</taxon>
        <taxon>Actinomycetota</taxon>
        <taxon>Thermoleophilia</taxon>
        <taxon>Solirubrobacterales</taxon>
        <taxon>Solirubrobacteraceae</taxon>
        <taxon>Solirubrobacter</taxon>
    </lineage>
</organism>
<evidence type="ECO:0000313" key="2">
    <source>
        <dbReference type="EMBL" id="MDA0160105.1"/>
    </source>
</evidence>
<dbReference type="SUPFAM" id="SSF53597">
    <property type="entry name" value="Dihydrofolate reductase-like"/>
    <property type="match status" value="1"/>
</dbReference>
<dbReference type="EMBL" id="JAPDOD010000004">
    <property type="protein sequence ID" value="MDA0160105.1"/>
    <property type="molecule type" value="Genomic_DNA"/>
</dbReference>
<reference evidence="2" key="1">
    <citation type="submission" date="2022-10" db="EMBL/GenBank/DDBJ databases">
        <title>The WGS of Solirubrobacter ginsenosidimutans DSM 21036.</title>
        <authorList>
            <person name="Jiang Z."/>
        </authorList>
    </citation>
    <scope>NUCLEOTIDE SEQUENCE</scope>
    <source>
        <strain evidence="2">DSM 21036</strain>
    </source>
</reference>
<dbReference type="InterPro" id="IPR050765">
    <property type="entry name" value="Riboflavin_Biosynth_HTPR"/>
</dbReference>